<dbReference type="Gene3D" id="3.20.20.80">
    <property type="entry name" value="Glycosidases"/>
    <property type="match status" value="1"/>
</dbReference>
<protein>
    <recommendedName>
        <fullName evidence="4">DUF4832 domain-containing protein</fullName>
    </recommendedName>
</protein>
<sequence length="472" mass="50707">MRAFPRRHGPAVALAALCATALAGVLAPAPASAGAGHAPDHGWHRLTAAAAPATNPLKGFIPYAGSYTTFPYSMEWFYLPLSAVMVGPDRFDWSALEHQLDAIAGRGHQAAFRFYLDYPGQPTGIPQYLLDAGLVTHPYLDYANTTSVSPDYDDPRLDTALDQFIAALGARYDGDARIGFIQLGLLGFWGEWHTYPHDGTTLPENWFASPAEQSRVERDYDAAFDRTRLQVRYPGADNAGLNIGYHDDSFAVETLPGPGWHFMDKMIQAGATDKWLRQPNGGELRPEIQGCVFDATPDCPVIEDGADNDFPGSVAATHVSWLLNQYAFAPGYGGANLGRALSGSASLGYTLRVTEVSVAGAGHGRSVRLGVRMSDTGVAPFSYDWPVQVAAVDRHGHVARTWTTPWRLTGVVPGAPRTFDAALNTAGLRPGSYTLVLRVANPLAHGVPLRFANAAQDATLPGWLTIGRAPIA</sequence>
<proteinExistence type="predicted"/>
<dbReference type="Proteomes" id="UP001501570">
    <property type="component" value="Unassembled WGS sequence"/>
</dbReference>
<keyword evidence="1" id="KW-0732">Signal</keyword>
<feature type="chain" id="PRO_5045317416" description="DUF4832 domain-containing protein" evidence="1">
    <location>
        <begin position="24"/>
        <end position="472"/>
    </location>
</feature>
<evidence type="ECO:0000256" key="1">
    <source>
        <dbReference type="SAM" id="SignalP"/>
    </source>
</evidence>
<evidence type="ECO:0000313" key="2">
    <source>
        <dbReference type="EMBL" id="GAA5198511.1"/>
    </source>
</evidence>
<feature type="signal peptide" evidence="1">
    <location>
        <begin position="1"/>
        <end position="23"/>
    </location>
</feature>
<name>A0ABP9SPS6_9ACTN</name>
<dbReference type="EMBL" id="BAABJQ010000033">
    <property type="protein sequence ID" value="GAA5198511.1"/>
    <property type="molecule type" value="Genomic_DNA"/>
</dbReference>
<gene>
    <name evidence="2" type="ORF">GCM10023322_72100</name>
</gene>
<organism evidence="2 3">
    <name type="scientific">Rugosimonospora acidiphila</name>
    <dbReference type="NCBI Taxonomy" id="556531"/>
    <lineage>
        <taxon>Bacteria</taxon>
        <taxon>Bacillati</taxon>
        <taxon>Actinomycetota</taxon>
        <taxon>Actinomycetes</taxon>
        <taxon>Micromonosporales</taxon>
        <taxon>Micromonosporaceae</taxon>
        <taxon>Rugosimonospora</taxon>
    </lineage>
</organism>
<evidence type="ECO:0000313" key="3">
    <source>
        <dbReference type="Proteomes" id="UP001501570"/>
    </source>
</evidence>
<keyword evidence="3" id="KW-1185">Reference proteome</keyword>
<dbReference type="RefSeq" id="WP_345637459.1">
    <property type="nucleotide sequence ID" value="NZ_BAABJQ010000033.1"/>
</dbReference>
<accession>A0ABP9SPS6</accession>
<reference evidence="3" key="1">
    <citation type="journal article" date="2019" name="Int. J. Syst. Evol. Microbiol.">
        <title>The Global Catalogue of Microorganisms (GCM) 10K type strain sequencing project: providing services to taxonomists for standard genome sequencing and annotation.</title>
        <authorList>
            <consortium name="The Broad Institute Genomics Platform"/>
            <consortium name="The Broad Institute Genome Sequencing Center for Infectious Disease"/>
            <person name="Wu L."/>
            <person name="Ma J."/>
        </authorList>
    </citation>
    <scope>NUCLEOTIDE SEQUENCE [LARGE SCALE GENOMIC DNA]</scope>
    <source>
        <strain evidence="3">JCM 18304</strain>
    </source>
</reference>
<evidence type="ECO:0008006" key="4">
    <source>
        <dbReference type="Google" id="ProtNLM"/>
    </source>
</evidence>
<comment type="caution">
    <text evidence="2">The sequence shown here is derived from an EMBL/GenBank/DDBJ whole genome shotgun (WGS) entry which is preliminary data.</text>
</comment>